<name>A0AAD4WUS9_PRUDU</name>
<dbReference type="Proteomes" id="UP001054821">
    <property type="component" value="Chromosome 1"/>
</dbReference>
<evidence type="ECO:0000313" key="5">
    <source>
        <dbReference type="Proteomes" id="UP001054821"/>
    </source>
</evidence>
<dbReference type="InterPro" id="IPR058353">
    <property type="entry name" value="DUF8040"/>
</dbReference>
<evidence type="ECO:0000313" key="4">
    <source>
        <dbReference type="EMBL" id="KAI5348927.1"/>
    </source>
</evidence>
<dbReference type="InterPro" id="IPR044730">
    <property type="entry name" value="RNase_H-like_dom_plant"/>
</dbReference>
<comment type="caution">
    <text evidence="4">The sequence shown here is derived from an EMBL/GenBank/DDBJ whole genome shotgun (WGS) entry which is preliminary data.</text>
</comment>
<dbReference type="Pfam" id="PF13456">
    <property type="entry name" value="RVT_3"/>
    <property type="match status" value="1"/>
</dbReference>
<dbReference type="EMBL" id="JAJFAZ020000001">
    <property type="protein sequence ID" value="KAI5348927.1"/>
    <property type="molecule type" value="Genomic_DNA"/>
</dbReference>
<feature type="compositionally biased region" description="Low complexity" evidence="1">
    <location>
        <begin position="9"/>
        <end position="26"/>
    </location>
</feature>
<proteinExistence type="predicted"/>
<evidence type="ECO:0000259" key="2">
    <source>
        <dbReference type="Pfam" id="PF13456"/>
    </source>
</evidence>
<dbReference type="InterPro" id="IPR002156">
    <property type="entry name" value="RNaseH_domain"/>
</dbReference>
<dbReference type="PANTHER" id="PTHR47074">
    <property type="entry name" value="BNAC02G40300D PROTEIN"/>
    <property type="match status" value="1"/>
</dbReference>
<dbReference type="GO" id="GO:0003676">
    <property type="term" value="F:nucleic acid binding"/>
    <property type="evidence" value="ECO:0007669"/>
    <property type="project" value="InterPro"/>
</dbReference>
<dbReference type="InterPro" id="IPR052929">
    <property type="entry name" value="RNase_H-like_EbsB-rel"/>
</dbReference>
<feature type="domain" description="DUF8040" evidence="3">
    <location>
        <begin position="58"/>
        <end position="113"/>
    </location>
</feature>
<evidence type="ECO:0000256" key="1">
    <source>
        <dbReference type="SAM" id="MobiDB-lite"/>
    </source>
</evidence>
<gene>
    <name evidence="4" type="ORF">L3X38_001814</name>
</gene>
<reference evidence="4 5" key="1">
    <citation type="journal article" date="2022" name="G3 (Bethesda)">
        <title>Whole-genome sequence and methylome profiling of the almond [Prunus dulcis (Mill.) D.A. Webb] cultivar 'Nonpareil'.</title>
        <authorList>
            <person name="D'Amico-Willman K.M."/>
            <person name="Ouma W.Z."/>
            <person name="Meulia T."/>
            <person name="Sideli G.M."/>
            <person name="Gradziel T.M."/>
            <person name="Fresnedo-Ramirez J."/>
        </authorList>
    </citation>
    <scope>NUCLEOTIDE SEQUENCE [LARGE SCALE GENOMIC DNA]</scope>
    <source>
        <strain evidence="4">Clone GOH B32 T37-40</strain>
    </source>
</reference>
<feature type="region of interest" description="Disordered" evidence="1">
    <location>
        <begin position="1"/>
        <end position="31"/>
    </location>
</feature>
<accession>A0AAD4WUS9</accession>
<keyword evidence="5" id="KW-1185">Reference proteome</keyword>
<sequence length="216" mass="23566">MDSNEVDNSHSSSESDSSSHSSSENDSSFDLDDSPGELFLITKLNAYYSRLHKEPCTTSELSSRQFVIELLNGHPDRLFDFAIMNKNTFRNLCSTLKGLDFLQDDRSICVEGQSSLPIPHKKWQSLPSGHFKLNVDDALSLSSGLHGVDVTVRDSYGCLCGAVAMRAPSVLSVLATELYALKIGISFAVDASLTPLIIESNSSTAIHLIVQENPLL</sequence>
<organism evidence="4 5">
    <name type="scientific">Prunus dulcis</name>
    <name type="common">Almond</name>
    <name type="synonym">Amygdalus dulcis</name>
    <dbReference type="NCBI Taxonomy" id="3755"/>
    <lineage>
        <taxon>Eukaryota</taxon>
        <taxon>Viridiplantae</taxon>
        <taxon>Streptophyta</taxon>
        <taxon>Embryophyta</taxon>
        <taxon>Tracheophyta</taxon>
        <taxon>Spermatophyta</taxon>
        <taxon>Magnoliopsida</taxon>
        <taxon>eudicotyledons</taxon>
        <taxon>Gunneridae</taxon>
        <taxon>Pentapetalae</taxon>
        <taxon>rosids</taxon>
        <taxon>fabids</taxon>
        <taxon>Rosales</taxon>
        <taxon>Rosaceae</taxon>
        <taxon>Amygdaloideae</taxon>
        <taxon>Amygdaleae</taxon>
        <taxon>Prunus</taxon>
    </lineage>
</organism>
<dbReference type="GO" id="GO:0004523">
    <property type="term" value="F:RNA-DNA hybrid ribonuclease activity"/>
    <property type="evidence" value="ECO:0007669"/>
    <property type="project" value="InterPro"/>
</dbReference>
<evidence type="ECO:0000259" key="3">
    <source>
        <dbReference type="Pfam" id="PF26138"/>
    </source>
</evidence>
<evidence type="ECO:0008006" key="6">
    <source>
        <dbReference type="Google" id="ProtNLM"/>
    </source>
</evidence>
<feature type="domain" description="RNase H type-1" evidence="2">
    <location>
        <begin position="136"/>
        <end position="213"/>
    </location>
</feature>
<dbReference type="AlphaFoldDB" id="A0AAD4WUS9"/>
<dbReference type="Pfam" id="PF26138">
    <property type="entry name" value="DUF8040"/>
    <property type="match status" value="1"/>
</dbReference>
<protein>
    <recommendedName>
        <fullName evidence="6">RNase H type-1 domain-containing protein</fullName>
    </recommendedName>
</protein>
<dbReference type="CDD" id="cd06222">
    <property type="entry name" value="RNase_H_like"/>
    <property type="match status" value="1"/>
</dbReference>
<dbReference type="PANTHER" id="PTHR47074:SF75">
    <property type="entry name" value="RNASE H TYPE-1 DOMAIN-CONTAINING PROTEIN"/>
    <property type="match status" value="1"/>
</dbReference>